<evidence type="ECO:0000313" key="3">
    <source>
        <dbReference type="Proteomes" id="UP001162164"/>
    </source>
</evidence>
<dbReference type="EMBL" id="JAPWTJ010000370">
    <property type="protein sequence ID" value="KAJ8979131.1"/>
    <property type="molecule type" value="Genomic_DNA"/>
</dbReference>
<dbReference type="Proteomes" id="UP001162164">
    <property type="component" value="Unassembled WGS sequence"/>
</dbReference>
<organism evidence="2 3">
    <name type="scientific">Molorchus minor</name>
    <dbReference type="NCBI Taxonomy" id="1323400"/>
    <lineage>
        <taxon>Eukaryota</taxon>
        <taxon>Metazoa</taxon>
        <taxon>Ecdysozoa</taxon>
        <taxon>Arthropoda</taxon>
        <taxon>Hexapoda</taxon>
        <taxon>Insecta</taxon>
        <taxon>Pterygota</taxon>
        <taxon>Neoptera</taxon>
        <taxon>Endopterygota</taxon>
        <taxon>Coleoptera</taxon>
        <taxon>Polyphaga</taxon>
        <taxon>Cucujiformia</taxon>
        <taxon>Chrysomeloidea</taxon>
        <taxon>Cerambycidae</taxon>
        <taxon>Lamiinae</taxon>
        <taxon>Monochamini</taxon>
        <taxon>Molorchus</taxon>
    </lineage>
</organism>
<proteinExistence type="predicted"/>
<reference evidence="2" key="1">
    <citation type="journal article" date="2023" name="Insect Mol. Biol.">
        <title>Genome sequencing provides insights into the evolution of gene families encoding plant cell wall-degrading enzymes in longhorned beetles.</title>
        <authorList>
            <person name="Shin N.R."/>
            <person name="Okamura Y."/>
            <person name="Kirsch R."/>
            <person name="Pauchet Y."/>
        </authorList>
    </citation>
    <scope>NUCLEOTIDE SEQUENCE</scope>
    <source>
        <strain evidence="2">MMC_N1</strain>
    </source>
</reference>
<accession>A0ABQ9JLM7</accession>
<evidence type="ECO:0000256" key="1">
    <source>
        <dbReference type="ARBA" id="ARBA00022801"/>
    </source>
</evidence>
<dbReference type="PANTHER" id="PTHR24139:SF34">
    <property type="entry name" value="85_88 KDA CALCIUM-INDEPENDENT PHOSPHOLIPASE A2"/>
    <property type="match status" value="1"/>
</dbReference>
<gene>
    <name evidence="2" type="ORF">NQ317_017974</name>
</gene>
<name>A0ABQ9JLM7_9CUCU</name>
<sequence>MLLELEKIFKPIGDCFDWLAGTSTEVTFIGSRPYSSEALENILKETFGVDTVMSDIKYPRVMVIRKTRLIGAN</sequence>
<comment type="caution">
    <text evidence="2">The sequence shown here is derived from an EMBL/GenBank/DDBJ whole genome shotgun (WGS) entry which is preliminary data.</text>
</comment>
<protein>
    <submittedName>
        <fullName evidence="2">Uncharacterized protein</fullName>
    </submittedName>
</protein>
<keyword evidence="1" id="KW-0378">Hydrolase</keyword>
<keyword evidence="3" id="KW-1185">Reference proteome</keyword>
<dbReference type="InterPro" id="IPR047148">
    <property type="entry name" value="PLPL9"/>
</dbReference>
<evidence type="ECO:0000313" key="2">
    <source>
        <dbReference type="EMBL" id="KAJ8979131.1"/>
    </source>
</evidence>
<dbReference type="PANTHER" id="PTHR24139">
    <property type="entry name" value="CALCIUM-INDEPENDENT PHOSPHOLIPASE A2"/>
    <property type="match status" value="1"/>
</dbReference>